<reference evidence="3" key="1">
    <citation type="submission" date="2016-11" db="UniProtKB">
        <authorList>
            <consortium name="WormBaseParasite"/>
        </authorList>
    </citation>
    <scope>IDENTIFICATION</scope>
</reference>
<accession>A0A1I7UDM9</accession>
<protein>
    <submittedName>
        <fullName evidence="3">Coiled-coil domain-containing protein 39</fullName>
    </submittedName>
</protein>
<feature type="coiled-coil region" evidence="1">
    <location>
        <begin position="3"/>
        <end position="82"/>
    </location>
</feature>
<evidence type="ECO:0000313" key="2">
    <source>
        <dbReference type="Proteomes" id="UP000095282"/>
    </source>
</evidence>
<keyword evidence="2" id="KW-1185">Reference proteome</keyword>
<sequence length="280" mass="32539">MDLTEAEEMYNLFEEQLKEWEADKLESKKKIEENKQLVSRIEKLEEDLRTSDTEIAQQINENQRLQARNAEITVEIESAKKHADFQKMYFENFHDFQSKINYLESRVTSSKETIGELEFKVEMLSEELQESKAETVKWKNANSEILLRNSQLKNEQLRRGDELEAKQKELSNMLLEAEKAGALVKAEGEQEARRLEAILESQKKQIKELEESMKPTRQAESAWRIECEAANKRIEAMEKEMSNLNDYARCSQMAAGKAKQELEEANRKIAELQAKVASAL</sequence>
<evidence type="ECO:0000313" key="3">
    <source>
        <dbReference type="WBParaSite" id="Csp11.Scaffold629.g8269.t1"/>
    </source>
</evidence>
<proteinExistence type="predicted"/>
<dbReference type="AlphaFoldDB" id="A0A1I7UDM9"/>
<name>A0A1I7UDM9_9PELO</name>
<keyword evidence="1" id="KW-0175">Coiled coil</keyword>
<organism evidence="2 3">
    <name type="scientific">Caenorhabditis tropicalis</name>
    <dbReference type="NCBI Taxonomy" id="1561998"/>
    <lineage>
        <taxon>Eukaryota</taxon>
        <taxon>Metazoa</taxon>
        <taxon>Ecdysozoa</taxon>
        <taxon>Nematoda</taxon>
        <taxon>Chromadorea</taxon>
        <taxon>Rhabditida</taxon>
        <taxon>Rhabditina</taxon>
        <taxon>Rhabditomorpha</taxon>
        <taxon>Rhabditoidea</taxon>
        <taxon>Rhabditidae</taxon>
        <taxon>Peloderinae</taxon>
        <taxon>Caenorhabditis</taxon>
    </lineage>
</organism>
<evidence type="ECO:0000256" key="1">
    <source>
        <dbReference type="SAM" id="Coils"/>
    </source>
</evidence>
<feature type="coiled-coil region" evidence="1">
    <location>
        <begin position="114"/>
        <end position="275"/>
    </location>
</feature>
<dbReference type="Proteomes" id="UP000095282">
    <property type="component" value="Unplaced"/>
</dbReference>
<dbReference type="WBParaSite" id="Csp11.Scaffold629.g8269.t1">
    <property type="protein sequence ID" value="Csp11.Scaffold629.g8269.t1"/>
    <property type="gene ID" value="Csp11.Scaffold629.g8269"/>
</dbReference>